<dbReference type="EMBL" id="AVOT02079046">
    <property type="protein sequence ID" value="MBW0566401.1"/>
    <property type="molecule type" value="Genomic_DNA"/>
</dbReference>
<accession>A0A9Q3JQD1</accession>
<reference evidence="1" key="1">
    <citation type="submission" date="2021-03" db="EMBL/GenBank/DDBJ databases">
        <title>Draft genome sequence of rust myrtle Austropuccinia psidii MF-1, a brazilian biotype.</title>
        <authorList>
            <person name="Quecine M.C."/>
            <person name="Pachon D.M.R."/>
            <person name="Bonatelli M.L."/>
            <person name="Correr F.H."/>
            <person name="Franceschini L.M."/>
            <person name="Leite T.F."/>
            <person name="Margarido G.R.A."/>
            <person name="Almeida C.A."/>
            <person name="Ferrarezi J.A."/>
            <person name="Labate C.A."/>
        </authorList>
    </citation>
    <scope>NUCLEOTIDE SEQUENCE</scope>
    <source>
        <strain evidence="1">MF-1</strain>
    </source>
</reference>
<organism evidence="1 2">
    <name type="scientific">Austropuccinia psidii MF-1</name>
    <dbReference type="NCBI Taxonomy" id="1389203"/>
    <lineage>
        <taxon>Eukaryota</taxon>
        <taxon>Fungi</taxon>
        <taxon>Dikarya</taxon>
        <taxon>Basidiomycota</taxon>
        <taxon>Pucciniomycotina</taxon>
        <taxon>Pucciniomycetes</taxon>
        <taxon>Pucciniales</taxon>
        <taxon>Sphaerophragmiaceae</taxon>
        <taxon>Austropuccinia</taxon>
    </lineage>
</organism>
<evidence type="ECO:0000313" key="1">
    <source>
        <dbReference type="EMBL" id="MBW0566401.1"/>
    </source>
</evidence>
<name>A0A9Q3JQD1_9BASI</name>
<gene>
    <name evidence="1" type="ORF">O181_106116</name>
</gene>
<evidence type="ECO:0000313" key="2">
    <source>
        <dbReference type="Proteomes" id="UP000765509"/>
    </source>
</evidence>
<proteinExistence type="predicted"/>
<sequence>MHLHGPPDVTTTLLPISTLTTPYAPTETSKYTSNTALNPPYASSHSPLTMLMLHTYAPAACSRTPAAPSRYASDVALNPPYAFSHPPNPLCCLPSLFSCSALKMRLQCLLPISALTTPYASAPLLLTILMLPRLPQDMPPTPPSTLVTPNPLHHLPSLRFHIRSIGCGGLLAYMINTITEIC</sequence>
<keyword evidence="2" id="KW-1185">Reference proteome</keyword>
<dbReference type="Proteomes" id="UP000765509">
    <property type="component" value="Unassembled WGS sequence"/>
</dbReference>
<dbReference type="AlphaFoldDB" id="A0A9Q3JQD1"/>
<comment type="caution">
    <text evidence="1">The sequence shown here is derived from an EMBL/GenBank/DDBJ whole genome shotgun (WGS) entry which is preliminary data.</text>
</comment>
<protein>
    <submittedName>
        <fullName evidence="1">Uncharacterized protein</fullName>
    </submittedName>
</protein>